<gene>
    <name evidence="1" type="ORF">D16iCDA_04235</name>
</gene>
<accession>A0ABY5JA30</accession>
<keyword evidence="2" id="KW-1185">Reference proteome</keyword>
<protein>
    <submittedName>
        <fullName evidence="1">Uncharacterized protein</fullName>
    </submittedName>
</protein>
<evidence type="ECO:0000313" key="2">
    <source>
        <dbReference type="Proteomes" id="UP000887421"/>
    </source>
</evidence>
<dbReference type="EMBL" id="CP076114">
    <property type="protein sequence ID" value="UUD64909.1"/>
    <property type="molecule type" value="Genomic_DNA"/>
</dbReference>
<name>A0ABY5JA30_9GAMM</name>
<reference evidence="1" key="1">
    <citation type="submission" date="2021-05" db="EMBL/GenBank/DDBJ databases">
        <title>Complete genome sequence of Pseudomonas seleniipraecipitans strain D1-6.</title>
        <authorList>
            <person name="Lafi F."/>
            <person name="Eida A."/>
            <person name="Alam I."/>
            <person name="Hert H."/>
            <person name="Saad M."/>
        </authorList>
    </citation>
    <scope>NUCLEOTIDE SEQUENCE</scope>
    <source>
        <strain evidence="1">D1-6</strain>
    </source>
</reference>
<evidence type="ECO:0000313" key="1">
    <source>
        <dbReference type="EMBL" id="UUD64909.1"/>
    </source>
</evidence>
<sequence>MRSLKNRWLRGAGLLLAVLLVTSWLWPAENERLQGRYASQGMLLLASGGAVQVSHAIQFSDQRFYGLSRQENVIVEISGHVEKRQRDNYQLIVEKGGVTGLDGTADNHSLFAHLFSSRPGTVINLTAVDDCLYAIETSQVYCSE</sequence>
<dbReference type="Proteomes" id="UP000887421">
    <property type="component" value="Chromosome"/>
</dbReference>
<proteinExistence type="predicted"/>
<dbReference type="RefSeq" id="WP_070881913.1">
    <property type="nucleotide sequence ID" value="NZ_CP076114.1"/>
</dbReference>
<organism evidence="1 2">
    <name type="scientific">Phytopseudomonas seleniipraecipitans</name>
    <dbReference type="NCBI Taxonomy" id="640205"/>
    <lineage>
        <taxon>Bacteria</taxon>
        <taxon>Pseudomonadati</taxon>
        <taxon>Pseudomonadota</taxon>
        <taxon>Gammaproteobacteria</taxon>
        <taxon>Pseudomonadales</taxon>
        <taxon>Pseudomonadaceae</taxon>
        <taxon>Phytopseudomonas</taxon>
    </lineage>
</organism>